<dbReference type="OrthoDB" id="9808674at2"/>
<keyword evidence="8 9" id="KW-0472">Membrane</keyword>
<dbReference type="Proteomes" id="UP000254701">
    <property type="component" value="Unassembled WGS sequence"/>
</dbReference>
<evidence type="ECO:0000256" key="7">
    <source>
        <dbReference type="ARBA" id="ARBA00022989"/>
    </source>
</evidence>
<dbReference type="NCBIfam" id="TIGR01726">
    <property type="entry name" value="HEQRo_perm_3TM"/>
    <property type="match status" value="1"/>
</dbReference>
<dbReference type="SUPFAM" id="SSF161098">
    <property type="entry name" value="MetI-like"/>
    <property type="match status" value="1"/>
</dbReference>
<organism evidence="11 12">
    <name type="scientific">Aminobacter aminovorans</name>
    <name type="common">Chelatobacter heintzii</name>
    <dbReference type="NCBI Taxonomy" id="83263"/>
    <lineage>
        <taxon>Bacteria</taxon>
        <taxon>Pseudomonadati</taxon>
        <taxon>Pseudomonadota</taxon>
        <taxon>Alphaproteobacteria</taxon>
        <taxon>Hyphomicrobiales</taxon>
        <taxon>Phyllobacteriaceae</taxon>
        <taxon>Aminobacter</taxon>
    </lineage>
</organism>
<dbReference type="GO" id="GO:0022857">
    <property type="term" value="F:transmembrane transporter activity"/>
    <property type="evidence" value="ECO:0007669"/>
    <property type="project" value="InterPro"/>
</dbReference>
<dbReference type="GO" id="GO:0043190">
    <property type="term" value="C:ATP-binding cassette (ABC) transporter complex"/>
    <property type="evidence" value="ECO:0007669"/>
    <property type="project" value="InterPro"/>
</dbReference>
<dbReference type="PANTHER" id="PTHR30614">
    <property type="entry name" value="MEMBRANE COMPONENT OF AMINO ACID ABC TRANSPORTER"/>
    <property type="match status" value="1"/>
</dbReference>
<dbReference type="PANTHER" id="PTHR30614:SF0">
    <property type="entry name" value="L-CYSTINE TRANSPORT SYSTEM PERMEASE PROTEIN TCYL"/>
    <property type="match status" value="1"/>
</dbReference>
<protein>
    <submittedName>
        <fullName evidence="11">Arginine ABC transporter permease protein ArtQ</fullName>
    </submittedName>
</protein>
<name>A0A380WRJ3_AMIAI</name>
<dbReference type="InterPro" id="IPR010065">
    <property type="entry name" value="AA_ABC_transptr_permease_3TM"/>
</dbReference>
<dbReference type="InterPro" id="IPR035906">
    <property type="entry name" value="MetI-like_sf"/>
</dbReference>
<evidence type="ECO:0000256" key="4">
    <source>
        <dbReference type="ARBA" id="ARBA00022475"/>
    </source>
</evidence>
<dbReference type="RefSeq" id="WP_115733315.1">
    <property type="nucleotide sequence ID" value="NZ_BAAAVY010000017.1"/>
</dbReference>
<keyword evidence="5 9" id="KW-0812">Transmembrane</keyword>
<evidence type="ECO:0000259" key="10">
    <source>
        <dbReference type="PROSITE" id="PS50928"/>
    </source>
</evidence>
<dbReference type="EMBL" id="UFSM01000001">
    <property type="protein sequence ID" value="SUU91451.1"/>
    <property type="molecule type" value="Genomic_DNA"/>
</dbReference>
<evidence type="ECO:0000256" key="1">
    <source>
        <dbReference type="ARBA" id="ARBA00004429"/>
    </source>
</evidence>
<dbReference type="PROSITE" id="PS50928">
    <property type="entry name" value="ABC_TM1"/>
    <property type="match status" value="1"/>
</dbReference>
<proteinExistence type="inferred from homology"/>
<evidence type="ECO:0000256" key="2">
    <source>
        <dbReference type="ARBA" id="ARBA00010072"/>
    </source>
</evidence>
<gene>
    <name evidence="11" type="primary">artQ_1</name>
    <name evidence="11" type="ORF">NCTC10684_04717</name>
</gene>
<accession>A0A380WRJ3</accession>
<evidence type="ECO:0000256" key="3">
    <source>
        <dbReference type="ARBA" id="ARBA00022448"/>
    </source>
</evidence>
<evidence type="ECO:0000256" key="8">
    <source>
        <dbReference type="ARBA" id="ARBA00023136"/>
    </source>
</evidence>
<keyword evidence="7 9" id="KW-1133">Transmembrane helix</keyword>
<evidence type="ECO:0000256" key="6">
    <source>
        <dbReference type="ARBA" id="ARBA00022970"/>
    </source>
</evidence>
<feature type="transmembrane region" description="Helical" evidence="9">
    <location>
        <begin position="12"/>
        <end position="39"/>
    </location>
</feature>
<dbReference type="InterPro" id="IPR000515">
    <property type="entry name" value="MetI-like"/>
</dbReference>
<evidence type="ECO:0000313" key="12">
    <source>
        <dbReference type="Proteomes" id="UP000254701"/>
    </source>
</evidence>
<feature type="transmembrane region" description="Helical" evidence="9">
    <location>
        <begin position="183"/>
        <end position="203"/>
    </location>
</feature>
<dbReference type="Pfam" id="PF00528">
    <property type="entry name" value="BPD_transp_1"/>
    <property type="match status" value="1"/>
</dbReference>
<keyword evidence="6" id="KW-0029">Amino-acid transport</keyword>
<dbReference type="InterPro" id="IPR043429">
    <property type="entry name" value="ArtM/GltK/GlnP/TcyL/YhdX-like"/>
</dbReference>
<keyword evidence="4" id="KW-1003">Cell membrane</keyword>
<dbReference type="CDD" id="cd06261">
    <property type="entry name" value="TM_PBP2"/>
    <property type="match status" value="1"/>
</dbReference>
<feature type="domain" description="ABC transmembrane type-1" evidence="10">
    <location>
        <begin position="15"/>
        <end position="204"/>
    </location>
</feature>
<sequence length="214" mass="23148">MDIALAWLPRLLVAAALTIGLSAVVFTLSAIFGLLLSLVHYGREKSWLRNGIEAFSAFFRSVPELVVLFLFFFGGPQIGIDFGPIGSTIIAFTLVGIAFDYQVFKGALKAVPFGQYEAGLALGLPKRIVFLRVLVPQVLPLARKGWITYAIGTVKRMSIASAVSVSEILYVTKQGIAATNAPFTFLTLAVGLYILIVTPLLVFNEGKPRQAVAR</sequence>
<evidence type="ECO:0000256" key="5">
    <source>
        <dbReference type="ARBA" id="ARBA00022692"/>
    </source>
</evidence>
<comment type="subcellular location">
    <subcellularLocation>
        <location evidence="1">Cell inner membrane</location>
        <topology evidence="1">Multi-pass membrane protein</topology>
    </subcellularLocation>
    <subcellularLocation>
        <location evidence="9">Cell membrane</location>
        <topology evidence="9">Multi-pass membrane protein</topology>
    </subcellularLocation>
</comment>
<evidence type="ECO:0000256" key="9">
    <source>
        <dbReference type="RuleBase" id="RU363032"/>
    </source>
</evidence>
<dbReference type="AlphaFoldDB" id="A0A380WRJ3"/>
<dbReference type="GO" id="GO:0006865">
    <property type="term" value="P:amino acid transport"/>
    <property type="evidence" value="ECO:0007669"/>
    <property type="project" value="UniProtKB-KW"/>
</dbReference>
<feature type="transmembrane region" description="Helical" evidence="9">
    <location>
        <begin position="51"/>
        <end position="72"/>
    </location>
</feature>
<dbReference type="Gene3D" id="1.10.3720.10">
    <property type="entry name" value="MetI-like"/>
    <property type="match status" value="1"/>
</dbReference>
<reference evidence="11 12" key="1">
    <citation type="submission" date="2018-06" db="EMBL/GenBank/DDBJ databases">
        <authorList>
            <consortium name="Pathogen Informatics"/>
            <person name="Doyle S."/>
        </authorList>
    </citation>
    <scope>NUCLEOTIDE SEQUENCE [LARGE SCALE GENOMIC DNA]</scope>
    <source>
        <strain evidence="11 12">NCTC10684</strain>
    </source>
</reference>
<keyword evidence="3 9" id="KW-0813">Transport</keyword>
<evidence type="ECO:0000313" key="11">
    <source>
        <dbReference type="EMBL" id="SUU91451.1"/>
    </source>
</evidence>
<comment type="similarity">
    <text evidence="2">Belongs to the binding-protein-dependent transport system permease family. HisMQ subfamily.</text>
</comment>
<feature type="transmembrane region" description="Helical" evidence="9">
    <location>
        <begin position="78"/>
        <end position="99"/>
    </location>
</feature>